<dbReference type="PROSITE" id="PS50110">
    <property type="entry name" value="RESPONSE_REGULATORY"/>
    <property type="match status" value="1"/>
</dbReference>
<dbReference type="Pfam" id="PF00990">
    <property type="entry name" value="GGDEF"/>
    <property type="match status" value="1"/>
</dbReference>
<dbReference type="RefSeq" id="WP_101892716.1">
    <property type="nucleotide sequence ID" value="NZ_CP022684.1"/>
</dbReference>
<evidence type="ECO:0000313" key="7">
    <source>
        <dbReference type="EMBL" id="AUM11376.1"/>
    </source>
</evidence>
<sequence>MTTRITQGHTHNLLLINENQHGHATLRRFIESLGHRAGEVDSADSALESLQKSNFDLILLNAQNGPEQWTQLLYFIRDKRQHLPVITICDPKQFSEFSTKLRHPSMYLVTAPYNPLELEKTIKEALEQRRLNFEFNTLQERIQQSEKMHRFVVNHSPDIIYILNERGNISFINDRVEKLLNTSKQDLIGKHFSVLMSEDERKQHPHVFDERRAVKREAQRNEIHLRKRLCLNGDGSSTSLSMPFEVSAMGIYEADRRSGKQLFKGTYGIARDITDRKHAESLMRFQAYHDMLTGLPNRSLFRDRLSLAISHGKRNGSKVAVMFVDLDRFKLINDSLGHNIGDQLIQAVARRISATLREGDTLSRFGGDEFTLLLPNIRNQDDAATIAKKILHELKQPFYIEQHELYVSGSIGIALNPDHGHQLDQLIQNADIAMYHVKANGKNGLQFFNEKMNQSYTERLNTEHDLRQCIENQELFLEYQPIFNVETSQVYALEAYLRWKHPERGTLTPSDFLQVAEETGIIVDLGAWVMDRACADLQDWANPILKIAVNFSPKQVEHPDFENMLMSAVKTHDISPNQIELEITEELLMHDQTLVTAKLKRLSRLGFSISVDDFGTGYSPLSCLHQLPLNTIKLHESFLRQIGNQYQSGDACIVSAISAMASGLNLNLVAECVETSSQKEYLLKLGCKTMQGNLFQEPVSSEKARHIVVTPILTD</sequence>
<dbReference type="InterPro" id="IPR001633">
    <property type="entry name" value="EAL_dom"/>
</dbReference>
<dbReference type="OrthoDB" id="9816034at2"/>
<evidence type="ECO:0008006" key="9">
    <source>
        <dbReference type="Google" id="ProtNLM"/>
    </source>
</evidence>
<dbReference type="GO" id="GO:0006355">
    <property type="term" value="P:regulation of DNA-templated transcription"/>
    <property type="evidence" value="ECO:0007669"/>
    <property type="project" value="InterPro"/>
</dbReference>
<dbReference type="GO" id="GO:0000160">
    <property type="term" value="P:phosphorelay signal transduction system"/>
    <property type="evidence" value="ECO:0007669"/>
    <property type="project" value="InterPro"/>
</dbReference>
<dbReference type="FunFam" id="3.30.70.270:FF:000001">
    <property type="entry name" value="Diguanylate cyclase domain protein"/>
    <property type="match status" value="1"/>
</dbReference>
<keyword evidence="8" id="KW-1185">Reference proteome</keyword>
<comment type="caution">
    <text evidence="2">Lacks conserved residue(s) required for the propagation of feature annotation.</text>
</comment>
<dbReference type="PROSITE" id="PS50883">
    <property type="entry name" value="EAL"/>
    <property type="match status" value="1"/>
</dbReference>
<gene>
    <name evidence="7" type="ORF">Kalk_02570</name>
</gene>
<dbReference type="AlphaFoldDB" id="A0A2K9LG73"/>
<dbReference type="PANTHER" id="PTHR44757">
    <property type="entry name" value="DIGUANYLATE CYCLASE DGCP"/>
    <property type="match status" value="1"/>
</dbReference>
<dbReference type="InterPro" id="IPR035919">
    <property type="entry name" value="EAL_sf"/>
</dbReference>
<dbReference type="InterPro" id="IPR000160">
    <property type="entry name" value="GGDEF_dom"/>
</dbReference>
<dbReference type="CDD" id="cd00130">
    <property type="entry name" value="PAS"/>
    <property type="match status" value="1"/>
</dbReference>
<dbReference type="InterPro" id="IPR043128">
    <property type="entry name" value="Rev_trsase/Diguanyl_cyclase"/>
</dbReference>
<dbReference type="Gene3D" id="3.30.70.270">
    <property type="match status" value="1"/>
</dbReference>
<dbReference type="Gene3D" id="3.30.450.20">
    <property type="entry name" value="PAS domain"/>
    <property type="match status" value="1"/>
</dbReference>
<evidence type="ECO:0000256" key="2">
    <source>
        <dbReference type="PROSITE-ProRule" id="PRU00169"/>
    </source>
</evidence>
<dbReference type="EMBL" id="CP022684">
    <property type="protein sequence ID" value="AUM11376.1"/>
    <property type="molecule type" value="Genomic_DNA"/>
</dbReference>
<feature type="domain" description="EAL" evidence="5">
    <location>
        <begin position="459"/>
        <end position="712"/>
    </location>
</feature>
<dbReference type="SUPFAM" id="SSF141868">
    <property type="entry name" value="EAL domain-like"/>
    <property type="match status" value="1"/>
</dbReference>
<dbReference type="InterPro" id="IPR001789">
    <property type="entry name" value="Sig_transdc_resp-reg_receiver"/>
</dbReference>
<dbReference type="SUPFAM" id="SSF55785">
    <property type="entry name" value="PYP-like sensor domain (PAS domain)"/>
    <property type="match status" value="1"/>
</dbReference>
<feature type="domain" description="PAS" evidence="4">
    <location>
        <begin position="145"/>
        <end position="217"/>
    </location>
</feature>
<feature type="domain" description="GGDEF" evidence="6">
    <location>
        <begin position="317"/>
        <end position="450"/>
    </location>
</feature>
<dbReference type="Pfam" id="PF00989">
    <property type="entry name" value="PAS"/>
    <property type="match status" value="1"/>
</dbReference>
<dbReference type="KEGG" id="kak:Kalk_02570"/>
<organism evidence="7 8">
    <name type="scientific">Ketobacter alkanivorans</name>
    <dbReference type="NCBI Taxonomy" id="1917421"/>
    <lineage>
        <taxon>Bacteria</taxon>
        <taxon>Pseudomonadati</taxon>
        <taxon>Pseudomonadota</taxon>
        <taxon>Gammaproteobacteria</taxon>
        <taxon>Pseudomonadales</taxon>
        <taxon>Ketobacteraceae</taxon>
        <taxon>Ketobacter</taxon>
    </lineage>
</organism>
<dbReference type="Proteomes" id="UP000235116">
    <property type="component" value="Chromosome"/>
</dbReference>
<dbReference type="NCBIfam" id="TIGR00229">
    <property type="entry name" value="sensory_box"/>
    <property type="match status" value="1"/>
</dbReference>
<dbReference type="PROSITE" id="PS50887">
    <property type="entry name" value="GGDEF"/>
    <property type="match status" value="1"/>
</dbReference>
<evidence type="ECO:0000259" key="5">
    <source>
        <dbReference type="PROSITE" id="PS50883"/>
    </source>
</evidence>
<dbReference type="InterPro" id="IPR029787">
    <property type="entry name" value="Nucleotide_cyclase"/>
</dbReference>
<evidence type="ECO:0000259" key="6">
    <source>
        <dbReference type="PROSITE" id="PS50887"/>
    </source>
</evidence>
<proteinExistence type="predicted"/>
<dbReference type="GO" id="GO:0003824">
    <property type="term" value="F:catalytic activity"/>
    <property type="evidence" value="ECO:0007669"/>
    <property type="project" value="UniProtKB-ARBA"/>
</dbReference>
<dbReference type="PROSITE" id="PS50112">
    <property type="entry name" value="PAS"/>
    <property type="match status" value="1"/>
</dbReference>
<accession>A0A2K9LG73</accession>
<dbReference type="Pfam" id="PF00563">
    <property type="entry name" value="EAL"/>
    <property type="match status" value="1"/>
</dbReference>
<reference evidence="8" key="1">
    <citation type="submission" date="2017-08" db="EMBL/GenBank/DDBJ databases">
        <title>Direct submision.</title>
        <authorList>
            <person name="Kim S.-J."/>
            <person name="Rhee S.-K."/>
        </authorList>
    </citation>
    <scope>NUCLEOTIDE SEQUENCE [LARGE SCALE GENOMIC DNA]</scope>
    <source>
        <strain evidence="8">GI5</strain>
    </source>
</reference>
<dbReference type="InterPro" id="IPR011006">
    <property type="entry name" value="CheY-like_superfamily"/>
</dbReference>
<feature type="domain" description="Response regulatory" evidence="3">
    <location>
        <begin position="12"/>
        <end position="126"/>
    </location>
</feature>
<dbReference type="Gene3D" id="3.40.50.2300">
    <property type="match status" value="1"/>
</dbReference>
<evidence type="ECO:0000259" key="3">
    <source>
        <dbReference type="PROSITE" id="PS50110"/>
    </source>
</evidence>
<dbReference type="NCBIfam" id="TIGR00254">
    <property type="entry name" value="GGDEF"/>
    <property type="match status" value="1"/>
</dbReference>
<dbReference type="CDD" id="cd00156">
    <property type="entry name" value="REC"/>
    <property type="match status" value="1"/>
</dbReference>
<dbReference type="SMART" id="SM00052">
    <property type="entry name" value="EAL"/>
    <property type="match status" value="1"/>
</dbReference>
<evidence type="ECO:0000259" key="4">
    <source>
        <dbReference type="PROSITE" id="PS50112"/>
    </source>
</evidence>
<dbReference type="CDD" id="cd01949">
    <property type="entry name" value="GGDEF"/>
    <property type="match status" value="1"/>
</dbReference>
<protein>
    <recommendedName>
        <fullName evidence="9">Two-component system response regulator</fullName>
    </recommendedName>
</protein>
<dbReference type="InterPro" id="IPR035965">
    <property type="entry name" value="PAS-like_dom_sf"/>
</dbReference>
<dbReference type="CDD" id="cd01948">
    <property type="entry name" value="EAL"/>
    <property type="match status" value="1"/>
</dbReference>
<dbReference type="SUPFAM" id="SSF55073">
    <property type="entry name" value="Nucleotide cyclase"/>
    <property type="match status" value="1"/>
</dbReference>
<dbReference type="SMART" id="SM00091">
    <property type="entry name" value="PAS"/>
    <property type="match status" value="1"/>
</dbReference>
<comment type="cofactor">
    <cofactor evidence="1">
        <name>Mg(2+)</name>
        <dbReference type="ChEBI" id="CHEBI:18420"/>
    </cofactor>
</comment>
<evidence type="ECO:0000256" key="1">
    <source>
        <dbReference type="ARBA" id="ARBA00001946"/>
    </source>
</evidence>
<dbReference type="SMART" id="SM00267">
    <property type="entry name" value="GGDEF"/>
    <property type="match status" value="1"/>
</dbReference>
<dbReference type="InterPro" id="IPR052155">
    <property type="entry name" value="Biofilm_reg_signaling"/>
</dbReference>
<dbReference type="PANTHER" id="PTHR44757:SF2">
    <property type="entry name" value="BIOFILM ARCHITECTURE MAINTENANCE PROTEIN MBAA"/>
    <property type="match status" value="1"/>
</dbReference>
<dbReference type="InterPro" id="IPR000014">
    <property type="entry name" value="PAS"/>
</dbReference>
<dbReference type="SUPFAM" id="SSF52172">
    <property type="entry name" value="CheY-like"/>
    <property type="match status" value="1"/>
</dbReference>
<name>A0A2K9LG73_9GAMM</name>
<evidence type="ECO:0000313" key="8">
    <source>
        <dbReference type="Proteomes" id="UP000235116"/>
    </source>
</evidence>
<dbReference type="InterPro" id="IPR013767">
    <property type="entry name" value="PAS_fold"/>
</dbReference>
<dbReference type="Gene3D" id="3.20.20.450">
    <property type="entry name" value="EAL domain"/>
    <property type="match status" value="1"/>
</dbReference>